<dbReference type="Pfam" id="PF00535">
    <property type="entry name" value="Glycos_transf_2"/>
    <property type="match status" value="1"/>
</dbReference>
<dbReference type="PANTHER" id="PTHR22916:SF3">
    <property type="entry name" value="UDP-GLCNAC:BETAGAL BETA-1,3-N-ACETYLGLUCOSAMINYLTRANSFERASE-LIKE PROTEIN 1"/>
    <property type="match status" value="1"/>
</dbReference>
<dbReference type="AlphaFoldDB" id="A0A6C0JEI8"/>
<accession>A0A6C0JEI8</accession>
<sequence>MKIGVAIPAYNGHIEQLFNLLDSIQNQTVLPDKVVVSCSSTKDSDFQLELYSEKLKQYTFFLEILTTEEKKCAAENRNIAASKLSDMDYITFIDADDVMHPQRIEILLKVFQEHDSDIILHNYYNGEIVDNILQKIENCSVRNNSLKQCYSGCITHKIYNNTDDKIHHGHVSVKQSVFNQIQFPEEPQFYTKEDCVFCYRVFSIPNIKNSYIADELTYYKPSNTQILYFSYTDRKEK</sequence>
<organism evidence="2">
    <name type="scientific">viral metagenome</name>
    <dbReference type="NCBI Taxonomy" id="1070528"/>
    <lineage>
        <taxon>unclassified sequences</taxon>
        <taxon>metagenomes</taxon>
        <taxon>organismal metagenomes</taxon>
    </lineage>
</organism>
<name>A0A6C0JEI8_9ZZZZ</name>
<evidence type="ECO:0000259" key="1">
    <source>
        <dbReference type="Pfam" id="PF00535"/>
    </source>
</evidence>
<dbReference type="SUPFAM" id="SSF53448">
    <property type="entry name" value="Nucleotide-diphospho-sugar transferases"/>
    <property type="match status" value="1"/>
</dbReference>
<feature type="domain" description="Glycosyltransferase 2-like" evidence="1">
    <location>
        <begin position="5"/>
        <end position="138"/>
    </location>
</feature>
<reference evidence="2" key="1">
    <citation type="journal article" date="2020" name="Nature">
        <title>Giant virus diversity and host interactions through global metagenomics.</title>
        <authorList>
            <person name="Schulz F."/>
            <person name="Roux S."/>
            <person name="Paez-Espino D."/>
            <person name="Jungbluth S."/>
            <person name="Walsh D.A."/>
            <person name="Denef V.J."/>
            <person name="McMahon K.D."/>
            <person name="Konstantinidis K.T."/>
            <person name="Eloe-Fadrosh E.A."/>
            <person name="Kyrpides N.C."/>
            <person name="Woyke T."/>
        </authorList>
    </citation>
    <scope>NUCLEOTIDE SEQUENCE</scope>
    <source>
        <strain evidence="2">GVMAG-M-3300027708-39</strain>
    </source>
</reference>
<dbReference type="EMBL" id="MN740394">
    <property type="protein sequence ID" value="QHU04255.1"/>
    <property type="molecule type" value="Genomic_DNA"/>
</dbReference>
<dbReference type="InterPro" id="IPR001173">
    <property type="entry name" value="Glyco_trans_2-like"/>
</dbReference>
<dbReference type="PANTHER" id="PTHR22916">
    <property type="entry name" value="GLYCOSYLTRANSFERASE"/>
    <property type="match status" value="1"/>
</dbReference>
<protein>
    <recommendedName>
        <fullName evidence="1">Glycosyltransferase 2-like domain-containing protein</fullName>
    </recommendedName>
</protein>
<proteinExistence type="predicted"/>
<evidence type="ECO:0000313" key="2">
    <source>
        <dbReference type="EMBL" id="QHU04255.1"/>
    </source>
</evidence>
<dbReference type="CDD" id="cd00761">
    <property type="entry name" value="Glyco_tranf_GTA_type"/>
    <property type="match status" value="1"/>
</dbReference>
<dbReference type="InterPro" id="IPR029044">
    <property type="entry name" value="Nucleotide-diphossugar_trans"/>
</dbReference>
<dbReference type="GO" id="GO:0016758">
    <property type="term" value="F:hexosyltransferase activity"/>
    <property type="evidence" value="ECO:0007669"/>
    <property type="project" value="UniProtKB-ARBA"/>
</dbReference>
<dbReference type="Gene3D" id="3.90.550.10">
    <property type="entry name" value="Spore Coat Polysaccharide Biosynthesis Protein SpsA, Chain A"/>
    <property type="match status" value="1"/>
</dbReference>